<evidence type="ECO:0000256" key="2">
    <source>
        <dbReference type="ARBA" id="ARBA00009712"/>
    </source>
</evidence>
<evidence type="ECO:0000256" key="8">
    <source>
        <dbReference type="PIRSR" id="PIRSR601273-2"/>
    </source>
</evidence>
<proteinExistence type="inferred from homology"/>
<keyword evidence="7 10" id="KW-0503">Monooxygenase</keyword>
<keyword evidence="5" id="KW-0560">Oxidoreductase</keyword>
<feature type="domain" description="Biopterin-dependent aromatic amino acid hydroxylase family profile" evidence="9">
    <location>
        <begin position="1"/>
        <end position="269"/>
    </location>
</feature>
<dbReference type="Pfam" id="PF00351">
    <property type="entry name" value="Biopterin_H"/>
    <property type="match status" value="1"/>
</dbReference>
<sequence length="269" mass="31694">MGKYNQQNAILPIIQYTNSEIRTWREVYLSYQKIIENHACDQVKEAFYLINKQIKFNSKNIPQLFEVSDKIHQLNSWRIRPVPGLISDKDYLEGLANKVYCSTQIIRREQDLTFSPYPDYIHDLLGHIIPIANNEISQKLNLLGRLSISATPEQVEQIAFIYWKVFEMGFIKTQSNQYKALGGAVLSSQQELMNVSNKNVKISHIREFKIIKKYVEDEDLQNEYYYIDTLDDIDEIVENLKQKWHQNKTAYNPQSPIRNPRIQAFEEDK</sequence>
<dbReference type="InterPro" id="IPR036951">
    <property type="entry name" value="ArAA_hydroxylase_sf"/>
</dbReference>
<evidence type="ECO:0000313" key="10">
    <source>
        <dbReference type="EMBL" id="CDW79073.1"/>
    </source>
</evidence>
<dbReference type="PANTHER" id="PTHR11473:SF24">
    <property type="entry name" value="PHENYLALANINE-4-HYDROXYLASE"/>
    <property type="match status" value="1"/>
</dbReference>
<evidence type="ECO:0000256" key="7">
    <source>
        <dbReference type="ARBA" id="ARBA00023033"/>
    </source>
</evidence>
<dbReference type="Proteomes" id="UP000039865">
    <property type="component" value="Unassembled WGS sequence"/>
</dbReference>
<feature type="binding site" evidence="8">
    <location>
        <position position="167"/>
    </location>
    <ligand>
        <name>Fe cation</name>
        <dbReference type="ChEBI" id="CHEBI:24875"/>
    </ligand>
</feature>
<dbReference type="InParanoid" id="A0A078ADT9"/>
<feature type="binding site" evidence="8">
    <location>
        <position position="127"/>
    </location>
    <ligand>
        <name>Fe cation</name>
        <dbReference type="ChEBI" id="CHEBI:24875"/>
    </ligand>
</feature>
<evidence type="ECO:0000256" key="5">
    <source>
        <dbReference type="ARBA" id="ARBA00023002"/>
    </source>
</evidence>
<dbReference type="OrthoDB" id="983542at2759"/>
<evidence type="ECO:0000256" key="4">
    <source>
        <dbReference type="ARBA" id="ARBA00022723"/>
    </source>
</evidence>
<dbReference type="SUPFAM" id="SSF56534">
    <property type="entry name" value="Aromatic aminoacid monoxygenases, catalytic and oligomerization domains"/>
    <property type="match status" value="1"/>
</dbReference>
<evidence type="ECO:0000256" key="1">
    <source>
        <dbReference type="ARBA" id="ARBA00001954"/>
    </source>
</evidence>
<comment type="similarity">
    <text evidence="2">Belongs to the biopterin-dependent aromatic amino acid hydroxylase family.</text>
</comment>
<dbReference type="EMBL" id="CCKQ01007664">
    <property type="protein sequence ID" value="CDW79073.1"/>
    <property type="molecule type" value="Genomic_DNA"/>
</dbReference>
<organism evidence="10 11">
    <name type="scientific">Stylonychia lemnae</name>
    <name type="common">Ciliate</name>
    <dbReference type="NCBI Taxonomy" id="5949"/>
    <lineage>
        <taxon>Eukaryota</taxon>
        <taxon>Sar</taxon>
        <taxon>Alveolata</taxon>
        <taxon>Ciliophora</taxon>
        <taxon>Intramacronucleata</taxon>
        <taxon>Spirotrichea</taxon>
        <taxon>Stichotrichia</taxon>
        <taxon>Sporadotrichida</taxon>
        <taxon>Oxytrichidae</taxon>
        <taxon>Stylonychinae</taxon>
        <taxon>Stylonychia</taxon>
    </lineage>
</organism>
<evidence type="ECO:0000256" key="6">
    <source>
        <dbReference type="ARBA" id="ARBA00023004"/>
    </source>
</evidence>
<keyword evidence="11" id="KW-1185">Reference proteome</keyword>
<dbReference type="GO" id="GO:0005506">
    <property type="term" value="F:iron ion binding"/>
    <property type="evidence" value="ECO:0007669"/>
    <property type="project" value="InterPro"/>
</dbReference>
<evidence type="ECO:0000256" key="3">
    <source>
        <dbReference type="ARBA" id="ARBA00011995"/>
    </source>
</evidence>
<dbReference type="InterPro" id="IPR001273">
    <property type="entry name" value="ArAA_hydroxylase"/>
</dbReference>
<dbReference type="AlphaFoldDB" id="A0A078ADT9"/>
<dbReference type="PANTHER" id="PTHR11473">
    <property type="entry name" value="AROMATIC AMINO ACID HYDROXYLASE"/>
    <property type="match status" value="1"/>
</dbReference>
<reference evidence="10 11" key="1">
    <citation type="submission" date="2014-06" db="EMBL/GenBank/DDBJ databases">
        <authorList>
            <person name="Swart Estienne"/>
        </authorList>
    </citation>
    <scope>NUCLEOTIDE SEQUENCE [LARGE SCALE GENOMIC DNA]</scope>
    <source>
        <strain evidence="10 11">130c</strain>
    </source>
</reference>
<dbReference type="InterPro" id="IPR019774">
    <property type="entry name" value="Aromatic-AA_hydroxylase_C"/>
</dbReference>
<protein>
    <recommendedName>
        <fullName evidence="3">phenylalanine 4-monooxygenase</fullName>
        <ecNumber evidence="3">1.14.16.1</ecNumber>
    </recommendedName>
</protein>
<accession>A0A078ADT9</accession>
<dbReference type="InterPro" id="IPR036329">
    <property type="entry name" value="Aro-AA_hydroxylase_C_sf"/>
</dbReference>
<comment type="cofactor">
    <cofactor evidence="1 8">
        <name>Fe(2+)</name>
        <dbReference type="ChEBI" id="CHEBI:29033"/>
    </cofactor>
</comment>
<gene>
    <name evidence="10" type="primary">Contig2111.g2270</name>
    <name evidence="10" type="ORF">STYLEM_8059</name>
</gene>
<dbReference type="PRINTS" id="PR00372">
    <property type="entry name" value="FYWHYDRXLASE"/>
</dbReference>
<dbReference type="PROSITE" id="PS51410">
    <property type="entry name" value="BH4_AAA_HYDROXYL_2"/>
    <property type="match status" value="1"/>
</dbReference>
<feature type="binding site" evidence="8">
    <location>
        <position position="122"/>
    </location>
    <ligand>
        <name>Fe cation</name>
        <dbReference type="ChEBI" id="CHEBI:24875"/>
    </ligand>
</feature>
<name>A0A078ADT9_STYLE</name>
<keyword evidence="4 8" id="KW-0479">Metal-binding</keyword>
<keyword evidence="6 8" id="KW-0408">Iron</keyword>
<dbReference type="Gene3D" id="1.10.800.10">
    <property type="entry name" value="Aromatic amino acid hydroxylase"/>
    <property type="match status" value="1"/>
</dbReference>
<evidence type="ECO:0000313" key="11">
    <source>
        <dbReference type="Proteomes" id="UP000039865"/>
    </source>
</evidence>
<dbReference type="EC" id="1.14.16.1" evidence="3"/>
<dbReference type="GO" id="GO:0004505">
    <property type="term" value="F:phenylalanine 4-monooxygenase activity"/>
    <property type="evidence" value="ECO:0007669"/>
    <property type="project" value="UniProtKB-EC"/>
</dbReference>
<evidence type="ECO:0000259" key="9">
    <source>
        <dbReference type="PROSITE" id="PS51410"/>
    </source>
</evidence>